<dbReference type="RefSeq" id="XP_005765140.1">
    <property type="nucleotide sequence ID" value="XM_005765083.1"/>
</dbReference>
<evidence type="ECO:0000313" key="5">
    <source>
        <dbReference type="Proteomes" id="UP000013827"/>
    </source>
</evidence>
<feature type="domain" description="Plastid lipid-associated protein/fibrillin conserved" evidence="3">
    <location>
        <begin position="24"/>
        <end position="225"/>
    </location>
</feature>
<dbReference type="PaxDb" id="2903-EOD12711"/>
<dbReference type="InterPro" id="IPR006843">
    <property type="entry name" value="PAP/fibrillin_dom"/>
</dbReference>
<reference evidence="5" key="1">
    <citation type="journal article" date="2013" name="Nature">
        <title>Pan genome of the phytoplankton Emiliania underpins its global distribution.</title>
        <authorList>
            <person name="Read B.A."/>
            <person name="Kegel J."/>
            <person name="Klute M.J."/>
            <person name="Kuo A."/>
            <person name="Lefebvre S.C."/>
            <person name="Maumus F."/>
            <person name="Mayer C."/>
            <person name="Miller J."/>
            <person name="Monier A."/>
            <person name="Salamov A."/>
            <person name="Young J."/>
            <person name="Aguilar M."/>
            <person name="Claverie J.M."/>
            <person name="Frickenhaus S."/>
            <person name="Gonzalez K."/>
            <person name="Herman E.K."/>
            <person name="Lin Y.C."/>
            <person name="Napier J."/>
            <person name="Ogata H."/>
            <person name="Sarno A.F."/>
            <person name="Shmutz J."/>
            <person name="Schroeder D."/>
            <person name="de Vargas C."/>
            <person name="Verret F."/>
            <person name="von Dassow P."/>
            <person name="Valentin K."/>
            <person name="Van de Peer Y."/>
            <person name="Wheeler G."/>
            <person name="Dacks J.B."/>
            <person name="Delwiche C.F."/>
            <person name="Dyhrman S.T."/>
            <person name="Glockner G."/>
            <person name="John U."/>
            <person name="Richards T."/>
            <person name="Worden A.Z."/>
            <person name="Zhang X."/>
            <person name="Grigoriev I.V."/>
            <person name="Allen A.E."/>
            <person name="Bidle K."/>
            <person name="Borodovsky M."/>
            <person name="Bowler C."/>
            <person name="Brownlee C."/>
            <person name="Cock J.M."/>
            <person name="Elias M."/>
            <person name="Gladyshev V.N."/>
            <person name="Groth M."/>
            <person name="Guda C."/>
            <person name="Hadaegh A."/>
            <person name="Iglesias-Rodriguez M.D."/>
            <person name="Jenkins J."/>
            <person name="Jones B.M."/>
            <person name="Lawson T."/>
            <person name="Leese F."/>
            <person name="Lindquist E."/>
            <person name="Lobanov A."/>
            <person name="Lomsadze A."/>
            <person name="Malik S.B."/>
            <person name="Marsh M.E."/>
            <person name="Mackinder L."/>
            <person name="Mock T."/>
            <person name="Mueller-Roeber B."/>
            <person name="Pagarete A."/>
            <person name="Parker M."/>
            <person name="Probert I."/>
            <person name="Quesneville H."/>
            <person name="Raines C."/>
            <person name="Rensing S.A."/>
            <person name="Riano-Pachon D.M."/>
            <person name="Richier S."/>
            <person name="Rokitta S."/>
            <person name="Shiraiwa Y."/>
            <person name="Soanes D.M."/>
            <person name="van der Giezen M."/>
            <person name="Wahlund T.M."/>
            <person name="Williams B."/>
            <person name="Wilson W."/>
            <person name="Wolfe G."/>
            <person name="Wurch L.L."/>
        </authorList>
    </citation>
    <scope>NUCLEOTIDE SEQUENCE</scope>
</reference>
<dbReference type="KEGG" id="ehx:EMIHUDRAFT_425220"/>
<dbReference type="EnsemblProtists" id="EOD12711">
    <property type="protein sequence ID" value="EOD12711"/>
    <property type="gene ID" value="EMIHUDRAFT_425220"/>
</dbReference>
<evidence type="ECO:0000256" key="2">
    <source>
        <dbReference type="ARBA" id="ARBA00022640"/>
    </source>
</evidence>
<reference evidence="4" key="2">
    <citation type="submission" date="2024-10" db="UniProtKB">
        <authorList>
            <consortium name="EnsemblProtists"/>
        </authorList>
    </citation>
    <scope>IDENTIFICATION</scope>
</reference>
<evidence type="ECO:0000259" key="3">
    <source>
        <dbReference type="Pfam" id="PF04755"/>
    </source>
</evidence>
<comment type="subcellular location">
    <subcellularLocation>
        <location evidence="1">Plastid</location>
    </subcellularLocation>
</comment>
<proteinExistence type="predicted"/>
<dbReference type="Proteomes" id="UP000013827">
    <property type="component" value="Unassembled WGS sequence"/>
</dbReference>
<dbReference type="Pfam" id="PF04755">
    <property type="entry name" value="PAP_fibrillin"/>
    <property type="match status" value="1"/>
</dbReference>
<name>A0A0D3IN76_EMIH1</name>
<dbReference type="InterPro" id="IPR039633">
    <property type="entry name" value="PAP"/>
</dbReference>
<dbReference type="GO" id="GO:0009536">
    <property type="term" value="C:plastid"/>
    <property type="evidence" value="ECO:0007669"/>
    <property type="project" value="UniProtKB-SubCell"/>
</dbReference>
<protein>
    <recommendedName>
        <fullName evidence="3">Plastid lipid-associated protein/fibrillin conserved domain-containing protein</fullName>
    </recommendedName>
</protein>
<dbReference type="HOGENOM" id="CLU_1130392_0_0_1"/>
<dbReference type="GeneID" id="17258863"/>
<dbReference type="AlphaFoldDB" id="A0A0D3IN76"/>
<dbReference type="PANTHER" id="PTHR31906">
    <property type="entry name" value="PLASTID-LIPID-ASSOCIATED PROTEIN 4, CHLOROPLASTIC-RELATED"/>
    <property type="match status" value="1"/>
</dbReference>
<keyword evidence="5" id="KW-1185">Reference proteome</keyword>
<evidence type="ECO:0000313" key="4">
    <source>
        <dbReference type="EnsemblProtists" id="EOD12711"/>
    </source>
</evidence>
<accession>A0A0D3IN76</accession>
<organism evidence="4 5">
    <name type="scientific">Emiliania huxleyi (strain CCMP1516)</name>
    <dbReference type="NCBI Taxonomy" id="280463"/>
    <lineage>
        <taxon>Eukaryota</taxon>
        <taxon>Haptista</taxon>
        <taxon>Haptophyta</taxon>
        <taxon>Prymnesiophyceae</taxon>
        <taxon>Isochrysidales</taxon>
        <taxon>Noelaerhabdaceae</taxon>
        <taxon>Emiliania</taxon>
    </lineage>
</organism>
<sequence>MLLAGMLLPPATALALSAPSVVQQRKRALLSSVATLKRSPSGAARDAVLAAVADLEACSVTSAPPDGRWALIFSTQAELPDASRPRTSSPVQGLIDATYAAFFKVAPALAGAQQDGRSGASNEQALSLDTGVVENRVRIPLPFLPSILEIRVDGRVAEAGAAETEPLLDVTFTECSFALQRSGARSSGGALRIPLPSPVGTLRTTHCDDEVRVSRGGRGGVFVLKRLRAAAT</sequence>
<evidence type="ECO:0000256" key="1">
    <source>
        <dbReference type="ARBA" id="ARBA00004474"/>
    </source>
</evidence>
<dbReference type="eggNOG" id="ENOG502SASC">
    <property type="taxonomic scope" value="Eukaryota"/>
</dbReference>
<keyword evidence="2" id="KW-0934">Plastid</keyword>